<organism evidence="3 4">
    <name type="scientific">Lepidopterella palustris CBS 459.81</name>
    <dbReference type="NCBI Taxonomy" id="1314670"/>
    <lineage>
        <taxon>Eukaryota</taxon>
        <taxon>Fungi</taxon>
        <taxon>Dikarya</taxon>
        <taxon>Ascomycota</taxon>
        <taxon>Pezizomycotina</taxon>
        <taxon>Dothideomycetes</taxon>
        <taxon>Pleosporomycetidae</taxon>
        <taxon>Mytilinidiales</taxon>
        <taxon>Argynnaceae</taxon>
        <taxon>Lepidopterella</taxon>
    </lineage>
</organism>
<feature type="transmembrane region" description="Helical" evidence="2">
    <location>
        <begin position="288"/>
        <end position="313"/>
    </location>
</feature>
<evidence type="ECO:0000256" key="2">
    <source>
        <dbReference type="SAM" id="Phobius"/>
    </source>
</evidence>
<feature type="region of interest" description="Disordered" evidence="1">
    <location>
        <begin position="1"/>
        <end position="37"/>
    </location>
</feature>
<dbReference type="Pfam" id="PF20246">
    <property type="entry name" value="DUF6601"/>
    <property type="match status" value="1"/>
</dbReference>
<sequence length="334" mass="38868">MDDLNTGNSEWKKLSPPIPKKDPRRLTDPKSSPDNLKTIPAFTCTNEQLLRPNIDRDAYLALELKTPRLNAIHHHLWLAGLPNCARPLHRQKLVGREIFITEDPEEHLVWRETRIFIKPLPDFLLDYSYWENYLCSDEELHKSACGLLLSYAWLVRHKSDLRIAKESGLLSGDIEWSSWVEFLQFFLDRLHPSTLDKVNKRYKYGELRLTRLNEIYRYVPPTYSLNNFVRGFRSGSTWYTAFFERNFKWMLAVFASISVVLSALQLGLATDLLKAKVGFQRASYGFAVASLVAVVGSAGIVFVVWFVLFWYYLLSTMAYNKRIEHRRTNNMHSG</sequence>
<evidence type="ECO:0000313" key="3">
    <source>
        <dbReference type="EMBL" id="OCK74811.1"/>
    </source>
</evidence>
<dbReference type="InterPro" id="IPR046536">
    <property type="entry name" value="DUF6601"/>
</dbReference>
<dbReference type="EMBL" id="KV745409">
    <property type="protein sequence ID" value="OCK74811.1"/>
    <property type="molecule type" value="Genomic_DNA"/>
</dbReference>
<evidence type="ECO:0000256" key="1">
    <source>
        <dbReference type="SAM" id="MobiDB-lite"/>
    </source>
</evidence>
<gene>
    <name evidence="3" type="ORF">K432DRAFT_338439</name>
</gene>
<evidence type="ECO:0008006" key="5">
    <source>
        <dbReference type="Google" id="ProtNLM"/>
    </source>
</evidence>
<keyword evidence="4" id="KW-1185">Reference proteome</keyword>
<keyword evidence="2" id="KW-1133">Transmembrane helix</keyword>
<protein>
    <recommendedName>
        <fullName evidence="5">Subtilisin-like serine protease</fullName>
    </recommendedName>
</protein>
<feature type="transmembrane region" description="Helical" evidence="2">
    <location>
        <begin position="249"/>
        <end position="268"/>
    </location>
</feature>
<dbReference type="OrthoDB" id="5086500at2759"/>
<keyword evidence="2" id="KW-0812">Transmembrane</keyword>
<name>A0A8E2DZY8_9PEZI</name>
<dbReference type="PANTHER" id="PTHR34414:SF1">
    <property type="entry name" value="SUBTILISIN-LIKE SERINE PROTEASE"/>
    <property type="match status" value="1"/>
</dbReference>
<evidence type="ECO:0000313" key="4">
    <source>
        <dbReference type="Proteomes" id="UP000250266"/>
    </source>
</evidence>
<reference evidence="3 4" key="1">
    <citation type="journal article" date="2016" name="Nat. Commun.">
        <title>Ectomycorrhizal ecology is imprinted in the genome of the dominant symbiotic fungus Cenococcum geophilum.</title>
        <authorList>
            <consortium name="DOE Joint Genome Institute"/>
            <person name="Peter M."/>
            <person name="Kohler A."/>
            <person name="Ohm R.A."/>
            <person name="Kuo A."/>
            <person name="Krutzmann J."/>
            <person name="Morin E."/>
            <person name="Arend M."/>
            <person name="Barry K.W."/>
            <person name="Binder M."/>
            <person name="Choi C."/>
            <person name="Clum A."/>
            <person name="Copeland A."/>
            <person name="Grisel N."/>
            <person name="Haridas S."/>
            <person name="Kipfer T."/>
            <person name="LaButti K."/>
            <person name="Lindquist E."/>
            <person name="Lipzen A."/>
            <person name="Maire R."/>
            <person name="Meier B."/>
            <person name="Mihaltcheva S."/>
            <person name="Molinier V."/>
            <person name="Murat C."/>
            <person name="Poggeler S."/>
            <person name="Quandt C.A."/>
            <person name="Sperisen C."/>
            <person name="Tritt A."/>
            <person name="Tisserant E."/>
            <person name="Crous P.W."/>
            <person name="Henrissat B."/>
            <person name="Nehls U."/>
            <person name="Egli S."/>
            <person name="Spatafora J.W."/>
            <person name="Grigoriev I.V."/>
            <person name="Martin F.M."/>
        </authorList>
    </citation>
    <scope>NUCLEOTIDE SEQUENCE [LARGE SCALE GENOMIC DNA]</scope>
    <source>
        <strain evidence="3 4">CBS 459.81</strain>
    </source>
</reference>
<dbReference type="PANTHER" id="PTHR34414">
    <property type="entry name" value="HET DOMAIN-CONTAINING PROTEIN-RELATED"/>
    <property type="match status" value="1"/>
</dbReference>
<dbReference type="Proteomes" id="UP000250266">
    <property type="component" value="Unassembled WGS sequence"/>
</dbReference>
<feature type="compositionally biased region" description="Basic and acidic residues" evidence="1">
    <location>
        <begin position="19"/>
        <end position="28"/>
    </location>
</feature>
<keyword evidence="2" id="KW-0472">Membrane</keyword>
<proteinExistence type="predicted"/>
<dbReference type="AlphaFoldDB" id="A0A8E2DZY8"/>
<accession>A0A8E2DZY8</accession>